<dbReference type="InterPro" id="IPR028082">
    <property type="entry name" value="Peripla_BP_I"/>
</dbReference>
<feature type="transmembrane region" description="Helical" evidence="4">
    <location>
        <begin position="7"/>
        <end position="29"/>
    </location>
</feature>
<dbReference type="InterPro" id="IPR025997">
    <property type="entry name" value="SBP_2_dom"/>
</dbReference>
<dbReference type="GO" id="GO:0030313">
    <property type="term" value="C:cell envelope"/>
    <property type="evidence" value="ECO:0007669"/>
    <property type="project" value="UniProtKB-SubCell"/>
</dbReference>
<proteinExistence type="inferred from homology"/>
<organism evidence="6 7">
    <name type="scientific">Virgibacillus massiliensis</name>
    <dbReference type="NCBI Taxonomy" id="1462526"/>
    <lineage>
        <taxon>Bacteria</taxon>
        <taxon>Bacillati</taxon>
        <taxon>Bacillota</taxon>
        <taxon>Bacilli</taxon>
        <taxon>Bacillales</taxon>
        <taxon>Bacillaceae</taxon>
        <taxon>Virgibacillus</taxon>
    </lineage>
</organism>
<dbReference type="eggNOG" id="COG1879">
    <property type="taxonomic scope" value="Bacteria"/>
</dbReference>
<comment type="similarity">
    <text evidence="2">Belongs to the bacterial solute-binding protein 2 family.</text>
</comment>
<evidence type="ECO:0000256" key="3">
    <source>
        <dbReference type="ARBA" id="ARBA00022729"/>
    </source>
</evidence>
<dbReference type="CDD" id="cd06314">
    <property type="entry name" value="PBP1_tmGBP"/>
    <property type="match status" value="1"/>
</dbReference>
<evidence type="ECO:0000313" key="7">
    <source>
        <dbReference type="Proteomes" id="UP000028875"/>
    </source>
</evidence>
<dbReference type="EMBL" id="CCDP010000001">
    <property type="protein sequence ID" value="CDQ38430.1"/>
    <property type="molecule type" value="Genomic_DNA"/>
</dbReference>
<gene>
    <name evidence="6" type="primary">alsB</name>
    <name evidence="6" type="ORF">BN990_00700</name>
</gene>
<sequence length="329" mass="37247">MNIYRKRLIFLLATILFIVSCSVMLYFGYKTFYIEETNNNAADNYRYHFALIAEETENAYWRLIEDGAKKAAREKEIYLEYVAPKKADNDQLLVLFDRMIAAKVDGIIIQGIEGNRFVDLVHKAIERNIPVITIDTDVKSSERKAYVGTDNYYAGQLAAQTIIQHTQGEQRVGIVMGRLDAINQKERLAGFKEEIKNAPRIEIADIKESQITKIGAAQAAYEIYKQHPSITALVGMSALDGIGIVQGMQEVAPEKELYITSFDILPETVEYIKQGNIDATISQYPKQMGRTSIDTLITLQNKDLLKNEKFIDTSIITKGNLEKLSGDWK</sequence>
<dbReference type="AlphaFoldDB" id="A0A024Q8A8"/>
<dbReference type="PANTHER" id="PTHR46847:SF1">
    <property type="entry name" value="D-ALLOSE-BINDING PERIPLASMIC PROTEIN-RELATED"/>
    <property type="match status" value="1"/>
</dbReference>
<evidence type="ECO:0000256" key="1">
    <source>
        <dbReference type="ARBA" id="ARBA00004196"/>
    </source>
</evidence>
<evidence type="ECO:0000313" key="6">
    <source>
        <dbReference type="EMBL" id="CDQ38430.1"/>
    </source>
</evidence>
<dbReference type="Gene3D" id="3.40.50.2300">
    <property type="match status" value="2"/>
</dbReference>
<reference evidence="7" key="2">
    <citation type="submission" date="2014-05" db="EMBL/GenBank/DDBJ databases">
        <title>Draft genome sequence of Virgibacillus massiliensis Vm-5.</title>
        <authorList>
            <person name="Khelaifia S."/>
            <person name="Croce O."/>
            <person name="Lagier J.C."/>
            <person name="Raoult D."/>
        </authorList>
    </citation>
    <scope>NUCLEOTIDE SEQUENCE [LARGE SCALE GENOMIC DNA]</scope>
    <source>
        <strain evidence="7">Vm-5</strain>
    </source>
</reference>
<feature type="domain" description="Periplasmic binding protein" evidence="5">
    <location>
        <begin position="49"/>
        <end position="299"/>
    </location>
</feature>
<keyword evidence="4" id="KW-0472">Membrane</keyword>
<dbReference type="RefSeq" id="WP_038242377.1">
    <property type="nucleotide sequence ID" value="NZ_BNER01000001.1"/>
</dbReference>
<reference evidence="6 7" key="1">
    <citation type="submission" date="2014-03" db="EMBL/GenBank/DDBJ databases">
        <authorList>
            <person name="Urmite Genomes U."/>
        </authorList>
    </citation>
    <scope>NUCLEOTIDE SEQUENCE [LARGE SCALE GENOMIC DNA]</scope>
    <source>
        <strain evidence="6 7">Vm-5</strain>
    </source>
</reference>
<dbReference type="SUPFAM" id="SSF53822">
    <property type="entry name" value="Periplasmic binding protein-like I"/>
    <property type="match status" value="1"/>
</dbReference>
<protein>
    <submittedName>
        <fullName evidence="6">D-allose-binding periplasmic protein</fullName>
    </submittedName>
</protein>
<dbReference type="Pfam" id="PF13407">
    <property type="entry name" value="Peripla_BP_4"/>
    <property type="match status" value="1"/>
</dbReference>
<dbReference type="Proteomes" id="UP000028875">
    <property type="component" value="Unassembled WGS sequence"/>
</dbReference>
<dbReference type="PANTHER" id="PTHR46847">
    <property type="entry name" value="D-ALLOSE-BINDING PERIPLASMIC PROTEIN-RELATED"/>
    <property type="match status" value="1"/>
</dbReference>
<accession>A0A024Q8A8</accession>
<dbReference type="OrthoDB" id="6196975at2"/>
<evidence type="ECO:0000256" key="4">
    <source>
        <dbReference type="SAM" id="Phobius"/>
    </source>
</evidence>
<keyword evidence="4" id="KW-1133">Transmembrane helix</keyword>
<dbReference type="STRING" id="1462526.BN990_00700"/>
<keyword evidence="3" id="KW-0732">Signal</keyword>
<evidence type="ECO:0000256" key="2">
    <source>
        <dbReference type="ARBA" id="ARBA00007639"/>
    </source>
</evidence>
<dbReference type="PROSITE" id="PS51257">
    <property type="entry name" value="PROKAR_LIPOPROTEIN"/>
    <property type="match status" value="1"/>
</dbReference>
<keyword evidence="7" id="KW-1185">Reference proteome</keyword>
<name>A0A024Q8A8_9BACI</name>
<comment type="subcellular location">
    <subcellularLocation>
        <location evidence="1">Cell envelope</location>
    </subcellularLocation>
</comment>
<dbReference type="GO" id="GO:0030246">
    <property type="term" value="F:carbohydrate binding"/>
    <property type="evidence" value="ECO:0007669"/>
    <property type="project" value="UniProtKB-ARBA"/>
</dbReference>
<evidence type="ECO:0000259" key="5">
    <source>
        <dbReference type="Pfam" id="PF13407"/>
    </source>
</evidence>
<keyword evidence="4" id="KW-0812">Transmembrane</keyword>
<comment type="caution">
    <text evidence="6">The sequence shown here is derived from an EMBL/GenBank/DDBJ whole genome shotgun (WGS) entry which is preliminary data.</text>
</comment>